<evidence type="ECO:0000256" key="2">
    <source>
        <dbReference type="ARBA" id="ARBA00022827"/>
    </source>
</evidence>
<dbReference type="Gene3D" id="3.30.390.50">
    <property type="entry name" value="CO dehydrogenase flavoprotein, C-terminal domain"/>
    <property type="match status" value="1"/>
</dbReference>
<reference evidence="6" key="2">
    <citation type="submission" date="2023-07" db="EMBL/GenBank/DDBJ databases">
        <title>Genomic analysis of Rhodococcus opacus VOC-14 with glycol ethers degradation activity.</title>
        <authorList>
            <person name="Narkevich D.A."/>
            <person name="Hlushen A.M."/>
            <person name="Akhremchuk A.E."/>
            <person name="Sikolenko M.A."/>
            <person name="Valentovich L.N."/>
        </authorList>
    </citation>
    <scope>NUCLEOTIDE SEQUENCE</scope>
    <source>
        <strain evidence="6">VOC-14</strain>
    </source>
</reference>
<dbReference type="EMBL" id="CP130953">
    <property type="protein sequence ID" value="WLF47663.1"/>
    <property type="molecule type" value="Genomic_DNA"/>
</dbReference>
<dbReference type="GO" id="GO:0016491">
    <property type="term" value="F:oxidoreductase activity"/>
    <property type="evidence" value="ECO:0007669"/>
    <property type="project" value="UniProtKB-KW"/>
</dbReference>
<dbReference type="InterPro" id="IPR036683">
    <property type="entry name" value="CO_DH_flav_C_dom_sf"/>
</dbReference>
<dbReference type="Proteomes" id="UP001231166">
    <property type="component" value="Chromosome"/>
</dbReference>
<keyword evidence="7" id="KW-1185">Reference proteome</keyword>
<sequence>MRTQALGAGLVAQSQLAMAPFRLHRPTTIEDALAIVSEHPDAVFAAGCSDLVAQIREGCAPNTLVSLQKVDALRITSHEAGVLHIGPMVTHHMGATDDIVGTAIPNLAAAWASIATVRIRYTATVGGNLMARRYRYEMPLLLGALGADLVFDAGALSRPVASLWADSGTDQRGLLTDITVRTDDLVWFGYERSMRPTATVALAVRRNPDGTLQVRAQSGSEYRHGFALTADTGARELDPLEVSAQLAQQLPDDCADYTGSAEYRRHLVRVLTRRLLTAACAQLKGKTTR</sequence>
<keyword evidence="1" id="KW-0285">Flavoprotein</keyword>
<proteinExistence type="predicted"/>
<dbReference type="InterPro" id="IPR016167">
    <property type="entry name" value="FAD-bd_PCMH_sub1"/>
</dbReference>
<dbReference type="SUPFAM" id="SSF55447">
    <property type="entry name" value="CO dehydrogenase flavoprotein C-terminal domain-like"/>
    <property type="match status" value="1"/>
</dbReference>
<dbReference type="SUPFAM" id="SSF56176">
    <property type="entry name" value="FAD-binding/transporter-associated domain-like"/>
    <property type="match status" value="1"/>
</dbReference>
<dbReference type="PROSITE" id="PS51387">
    <property type="entry name" value="FAD_PCMH"/>
    <property type="match status" value="1"/>
</dbReference>
<keyword evidence="2" id="KW-0274">FAD</keyword>
<dbReference type="GO" id="GO:0071949">
    <property type="term" value="F:FAD binding"/>
    <property type="evidence" value="ECO:0007669"/>
    <property type="project" value="InterPro"/>
</dbReference>
<feature type="domain" description="FAD-binding PCMH-type" evidence="4">
    <location>
        <begin position="16"/>
        <end position="185"/>
    </location>
</feature>
<dbReference type="InterPro" id="IPR002346">
    <property type="entry name" value="Mopterin_DH_FAD-bd"/>
</dbReference>
<dbReference type="Gene3D" id="3.30.465.10">
    <property type="match status" value="1"/>
</dbReference>
<dbReference type="InterPro" id="IPR036318">
    <property type="entry name" value="FAD-bd_PCMH-like_sf"/>
</dbReference>
<dbReference type="PANTHER" id="PTHR42659">
    <property type="entry name" value="XANTHINE DEHYDROGENASE SUBUNIT C-RELATED"/>
    <property type="match status" value="1"/>
</dbReference>
<dbReference type="PANTHER" id="PTHR42659:SF2">
    <property type="entry name" value="XANTHINE DEHYDROGENASE SUBUNIT C-RELATED"/>
    <property type="match status" value="1"/>
</dbReference>
<dbReference type="Gene3D" id="3.30.43.10">
    <property type="entry name" value="Uridine Diphospho-n-acetylenolpyruvylglucosamine Reductase, domain 2"/>
    <property type="match status" value="1"/>
</dbReference>
<evidence type="ECO:0000313" key="7">
    <source>
        <dbReference type="Proteomes" id="UP001066327"/>
    </source>
</evidence>
<dbReference type="Pfam" id="PF00941">
    <property type="entry name" value="FAD_binding_5"/>
    <property type="match status" value="1"/>
</dbReference>
<evidence type="ECO:0000256" key="1">
    <source>
        <dbReference type="ARBA" id="ARBA00022630"/>
    </source>
</evidence>
<evidence type="ECO:0000313" key="6">
    <source>
        <dbReference type="EMBL" id="WLF47663.1"/>
    </source>
</evidence>
<dbReference type="AlphaFoldDB" id="A0AAX3YHS4"/>
<dbReference type="Proteomes" id="UP001066327">
    <property type="component" value="Unassembled WGS sequence"/>
</dbReference>
<evidence type="ECO:0000259" key="4">
    <source>
        <dbReference type="PROSITE" id="PS51387"/>
    </source>
</evidence>
<dbReference type="InterPro" id="IPR051312">
    <property type="entry name" value="Diverse_Substr_Oxidored"/>
</dbReference>
<protein>
    <submittedName>
        <fullName evidence="6">FAD binding domain-containing protein</fullName>
    </submittedName>
</protein>
<accession>A0AAX3YHS4</accession>
<organism evidence="6 8">
    <name type="scientific">Rhodococcus opacus</name>
    <name type="common">Nocardia opaca</name>
    <dbReference type="NCBI Taxonomy" id="37919"/>
    <lineage>
        <taxon>Bacteria</taxon>
        <taxon>Bacillati</taxon>
        <taxon>Actinomycetota</taxon>
        <taxon>Actinomycetes</taxon>
        <taxon>Mycobacteriales</taxon>
        <taxon>Nocardiaceae</taxon>
        <taxon>Rhodococcus</taxon>
    </lineage>
</organism>
<name>A0AAX3YHS4_RHOOP</name>
<dbReference type="InterPro" id="IPR016166">
    <property type="entry name" value="FAD-bd_PCMH"/>
</dbReference>
<gene>
    <name evidence="5" type="ORF">O4328_42725</name>
    <name evidence="6" type="ORF">Q5707_01200</name>
</gene>
<evidence type="ECO:0000313" key="5">
    <source>
        <dbReference type="EMBL" id="MCZ4590257.1"/>
    </source>
</evidence>
<evidence type="ECO:0000313" key="8">
    <source>
        <dbReference type="Proteomes" id="UP001231166"/>
    </source>
</evidence>
<reference evidence="5" key="1">
    <citation type="submission" date="2022-12" db="EMBL/GenBank/DDBJ databases">
        <authorList>
            <person name="Krivoruchko A.V."/>
            <person name="Elkin A."/>
        </authorList>
    </citation>
    <scope>NUCLEOTIDE SEQUENCE</scope>
    <source>
        <strain evidence="5">IEGM 249</strain>
    </source>
</reference>
<keyword evidence="3" id="KW-0560">Oxidoreductase</keyword>
<evidence type="ECO:0000256" key="3">
    <source>
        <dbReference type="ARBA" id="ARBA00023002"/>
    </source>
</evidence>
<dbReference type="InterPro" id="IPR016169">
    <property type="entry name" value="FAD-bd_PCMH_sub2"/>
</dbReference>
<dbReference type="EMBL" id="JAPWIS010000044">
    <property type="protein sequence ID" value="MCZ4590257.1"/>
    <property type="molecule type" value="Genomic_DNA"/>
</dbReference>
<dbReference type="RefSeq" id="WP_005256509.1">
    <property type="nucleotide sequence ID" value="NZ_CAJUXZ010000001.1"/>
</dbReference>